<gene>
    <name evidence="2" type="ORF">SAMN06295970_10985</name>
</gene>
<feature type="compositionally biased region" description="Polar residues" evidence="1">
    <location>
        <begin position="49"/>
        <end position="66"/>
    </location>
</feature>
<sequence>MKGNCIAMFKKSKSGSSFKGSAVSSGAAGQREILEGVGYAFDSVTKKSGWSWSTTDTRSDENQPSESDAIADAWRDAGERTRQALNIPADTWERMGVKEQGELVQDALSV</sequence>
<evidence type="ECO:0000313" key="2">
    <source>
        <dbReference type="EMBL" id="SMP63498.1"/>
    </source>
</evidence>
<proteinExistence type="predicted"/>
<dbReference type="Proteomes" id="UP001158049">
    <property type="component" value="Unassembled WGS sequence"/>
</dbReference>
<organism evidence="2 3">
    <name type="scientific">Noviherbaspirillum suwonense</name>
    <dbReference type="NCBI Taxonomy" id="1224511"/>
    <lineage>
        <taxon>Bacteria</taxon>
        <taxon>Pseudomonadati</taxon>
        <taxon>Pseudomonadota</taxon>
        <taxon>Betaproteobacteria</taxon>
        <taxon>Burkholderiales</taxon>
        <taxon>Oxalobacteraceae</taxon>
        <taxon>Noviherbaspirillum</taxon>
    </lineage>
</organism>
<keyword evidence="3" id="KW-1185">Reference proteome</keyword>
<name>A0ABY1QA17_9BURK</name>
<protein>
    <submittedName>
        <fullName evidence="2">Uncharacterized protein</fullName>
    </submittedName>
</protein>
<dbReference type="EMBL" id="FXUL01000009">
    <property type="protein sequence ID" value="SMP63498.1"/>
    <property type="molecule type" value="Genomic_DNA"/>
</dbReference>
<accession>A0ABY1QA17</accession>
<reference evidence="2 3" key="1">
    <citation type="submission" date="2017-05" db="EMBL/GenBank/DDBJ databases">
        <authorList>
            <person name="Varghese N."/>
            <person name="Submissions S."/>
        </authorList>
    </citation>
    <scope>NUCLEOTIDE SEQUENCE [LARGE SCALE GENOMIC DNA]</scope>
    <source>
        <strain evidence="2 3">DSM 26001</strain>
    </source>
</reference>
<evidence type="ECO:0000313" key="3">
    <source>
        <dbReference type="Proteomes" id="UP001158049"/>
    </source>
</evidence>
<evidence type="ECO:0000256" key="1">
    <source>
        <dbReference type="SAM" id="MobiDB-lite"/>
    </source>
</evidence>
<feature type="region of interest" description="Disordered" evidence="1">
    <location>
        <begin position="49"/>
        <end position="70"/>
    </location>
</feature>
<comment type="caution">
    <text evidence="2">The sequence shown here is derived from an EMBL/GenBank/DDBJ whole genome shotgun (WGS) entry which is preliminary data.</text>
</comment>